<dbReference type="InterPro" id="IPR050471">
    <property type="entry name" value="AB_hydrolase"/>
</dbReference>
<dbReference type="Proteomes" id="UP000746503">
    <property type="component" value="Unassembled WGS sequence"/>
</dbReference>
<feature type="domain" description="AB hydrolase-1" evidence="1">
    <location>
        <begin position="24"/>
        <end position="228"/>
    </location>
</feature>
<organism evidence="2 3">
    <name type="scientific">Streptomyces spiramenti</name>
    <dbReference type="NCBI Taxonomy" id="2720606"/>
    <lineage>
        <taxon>Bacteria</taxon>
        <taxon>Bacillati</taxon>
        <taxon>Actinomycetota</taxon>
        <taxon>Actinomycetes</taxon>
        <taxon>Kitasatosporales</taxon>
        <taxon>Streptomycetaceae</taxon>
        <taxon>Streptomyces</taxon>
    </lineage>
</organism>
<gene>
    <name evidence="2" type="ORF">HCJ92_06470</name>
</gene>
<sequence>MSTVESADGTPIAYDSTGTGTPVILVGGSFSRRHHPTMTQLAEALSPHHTVYNYDRRGRGDSGDADTYTTQREVEDLAALAEAAGGEVNVFGLSAGGALALKAAAAGVSFSRVVVYDPPFVVDETGPRPPEGFRAELEELAATDRRGDAVELFMTRAMGAPAEAVAGMRAAPFWGGLESLAHTLAYDTALLGDFSLPTEELGAVTTPVLVAHGDQTPPWLHAGARATAEALANGELQTLKGQGIEIDPVALAPELVAFYAK</sequence>
<name>A0ABX1AFH9_9ACTN</name>
<dbReference type="PANTHER" id="PTHR43433:SF5">
    <property type="entry name" value="AB HYDROLASE-1 DOMAIN-CONTAINING PROTEIN"/>
    <property type="match status" value="1"/>
</dbReference>
<dbReference type="Gene3D" id="3.40.50.1820">
    <property type="entry name" value="alpha/beta hydrolase"/>
    <property type="match status" value="1"/>
</dbReference>
<comment type="caution">
    <text evidence="2">The sequence shown here is derived from an EMBL/GenBank/DDBJ whole genome shotgun (WGS) entry which is preliminary data.</text>
</comment>
<evidence type="ECO:0000313" key="3">
    <source>
        <dbReference type="Proteomes" id="UP000746503"/>
    </source>
</evidence>
<dbReference type="InterPro" id="IPR000073">
    <property type="entry name" value="AB_hydrolase_1"/>
</dbReference>
<dbReference type="GO" id="GO:0016787">
    <property type="term" value="F:hydrolase activity"/>
    <property type="evidence" value="ECO:0007669"/>
    <property type="project" value="UniProtKB-KW"/>
</dbReference>
<dbReference type="PANTHER" id="PTHR43433">
    <property type="entry name" value="HYDROLASE, ALPHA/BETA FOLD FAMILY PROTEIN"/>
    <property type="match status" value="1"/>
</dbReference>
<reference evidence="2 3" key="1">
    <citation type="submission" date="2020-03" db="EMBL/GenBank/DDBJ databases">
        <title>Draft genome of Streptomyces sp. ventii, isolated from the Axial Seamount in the Pacific Ocean, and resequencing of the two type strains Streptomyces lonarensis strain NCL 716 and Streptomyces bohaiensis strain 11A07.</title>
        <authorList>
            <person name="Loughran R.M."/>
            <person name="Pfannmuller K.M."/>
            <person name="Wasson B.J."/>
            <person name="Deadmond M.C."/>
            <person name="Paddock B.E."/>
            <person name="Koyack M.J."/>
            <person name="Gallegos D.A."/>
            <person name="Mitchell E.A."/>
            <person name="Ushijima B."/>
            <person name="Saw J.H."/>
            <person name="Mcphail K.L."/>
            <person name="Videau P."/>
        </authorList>
    </citation>
    <scope>NUCLEOTIDE SEQUENCE [LARGE SCALE GENOMIC DNA]</scope>
    <source>
        <strain evidence="3">5675061</strain>
    </source>
</reference>
<dbReference type="EMBL" id="JAAVJB010000030">
    <property type="protein sequence ID" value="NJP65947.1"/>
    <property type="molecule type" value="Genomic_DNA"/>
</dbReference>
<dbReference type="SUPFAM" id="SSF53474">
    <property type="entry name" value="alpha/beta-Hydrolases"/>
    <property type="match status" value="1"/>
</dbReference>
<dbReference type="InterPro" id="IPR029058">
    <property type="entry name" value="AB_hydrolase_fold"/>
</dbReference>
<protein>
    <submittedName>
        <fullName evidence="2">Alpha/beta hydrolase</fullName>
    </submittedName>
</protein>
<dbReference type="Pfam" id="PF12697">
    <property type="entry name" value="Abhydrolase_6"/>
    <property type="match status" value="1"/>
</dbReference>
<dbReference type="RefSeq" id="WP_167932471.1">
    <property type="nucleotide sequence ID" value="NZ_JAAVJB010000030.1"/>
</dbReference>
<proteinExistence type="predicted"/>
<keyword evidence="3" id="KW-1185">Reference proteome</keyword>
<evidence type="ECO:0000259" key="1">
    <source>
        <dbReference type="Pfam" id="PF12697"/>
    </source>
</evidence>
<evidence type="ECO:0000313" key="2">
    <source>
        <dbReference type="EMBL" id="NJP65947.1"/>
    </source>
</evidence>
<accession>A0ABX1AFH9</accession>
<keyword evidence="2" id="KW-0378">Hydrolase</keyword>